<dbReference type="InterPro" id="IPR037395">
    <property type="entry name" value="GSKIP"/>
</dbReference>
<dbReference type="GO" id="GO:0051018">
    <property type="term" value="F:protein kinase A binding"/>
    <property type="evidence" value="ECO:0007669"/>
    <property type="project" value="TreeGrafter"/>
</dbReference>
<dbReference type="InterPro" id="IPR023231">
    <property type="entry name" value="GSKIP_dom_sf"/>
</dbReference>
<feature type="domain" description="GSKIP" evidence="2">
    <location>
        <begin position="16"/>
        <end position="113"/>
    </location>
</feature>
<dbReference type="Gene3D" id="3.30.2280.10">
    <property type="entry name" value="Hypothetical protein (hspc210)"/>
    <property type="match status" value="1"/>
</dbReference>
<reference evidence="3 4" key="1">
    <citation type="journal article" date="2014" name="Nat. Commun.">
        <title>Molecular traces of alternative social organization in a termite genome.</title>
        <authorList>
            <person name="Terrapon N."/>
            <person name="Li C."/>
            <person name="Robertson H.M."/>
            <person name="Ji L."/>
            <person name="Meng X."/>
            <person name="Booth W."/>
            <person name="Chen Z."/>
            <person name="Childers C.P."/>
            <person name="Glastad K.M."/>
            <person name="Gokhale K."/>
            <person name="Gowin J."/>
            <person name="Gronenberg W."/>
            <person name="Hermansen R.A."/>
            <person name="Hu H."/>
            <person name="Hunt B.G."/>
            <person name="Huylmans A.K."/>
            <person name="Khalil S.M."/>
            <person name="Mitchell R.D."/>
            <person name="Munoz-Torres M.C."/>
            <person name="Mustard J.A."/>
            <person name="Pan H."/>
            <person name="Reese J.T."/>
            <person name="Scharf M.E."/>
            <person name="Sun F."/>
            <person name="Vogel H."/>
            <person name="Xiao J."/>
            <person name="Yang W."/>
            <person name="Yang Z."/>
            <person name="Yang Z."/>
            <person name="Zhou J."/>
            <person name="Zhu J."/>
            <person name="Brent C.S."/>
            <person name="Elsik C.G."/>
            <person name="Goodisman M.A."/>
            <person name="Liberles D.A."/>
            <person name="Roe R.M."/>
            <person name="Vargo E.L."/>
            <person name="Vilcinskas A."/>
            <person name="Wang J."/>
            <person name="Bornberg-Bauer E."/>
            <person name="Korb J."/>
            <person name="Zhang G."/>
            <person name="Liebig J."/>
        </authorList>
    </citation>
    <scope>NUCLEOTIDE SEQUENCE [LARGE SCALE GENOMIC DNA]</scope>
    <source>
        <tissue evidence="3">Whole organism</tissue>
    </source>
</reference>
<dbReference type="GO" id="GO:0019207">
    <property type="term" value="F:kinase regulator activity"/>
    <property type="evidence" value="ECO:0007669"/>
    <property type="project" value="TreeGrafter"/>
</dbReference>
<organism evidence="3 4">
    <name type="scientific">Zootermopsis nevadensis</name>
    <name type="common">Dampwood termite</name>
    <dbReference type="NCBI Taxonomy" id="136037"/>
    <lineage>
        <taxon>Eukaryota</taxon>
        <taxon>Metazoa</taxon>
        <taxon>Ecdysozoa</taxon>
        <taxon>Arthropoda</taxon>
        <taxon>Hexapoda</taxon>
        <taxon>Insecta</taxon>
        <taxon>Pterygota</taxon>
        <taxon>Neoptera</taxon>
        <taxon>Polyneoptera</taxon>
        <taxon>Dictyoptera</taxon>
        <taxon>Blattodea</taxon>
        <taxon>Blattoidea</taxon>
        <taxon>Termitoidae</taxon>
        <taxon>Termopsidae</taxon>
        <taxon>Zootermopsis</taxon>
    </lineage>
</organism>
<protein>
    <recommendedName>
        <fullName evidence="2">GSKIP domain-containing protein</fullName>
    </recommendedName>
</protein>
<dbReference type="SUPFAM" id="SSF103107">
    <property type="entry name" value="Hypothetical protein c14orf129, hspc210"/>
    <property type="match status" value="1"/>
</dbReference>
<evidence type="ECO:0000256" key="1">
    <source>
        <dbReference type="ARBA" id="ARBA00009571"/>
    </source>
</evidence>
<dbReference type="InterPro" id="IPR007967">
    <property type="entry name" value="GSKIP_dom"/>
</dbReference>
<name>A0A067R588_ZOONE</name>
<dbReference type="GO" id="GO:0005737">
    <property type="term" value="C:cytoplasm"/>
    <property type="evidence" value="ECO:0007669"/>
    <property type="project" value="TreeGrafter"/>
</dbReference>
<comment type="similarity">
    <text evidence="1">Belongs to the GSKIP family.</text>
</comment>
<evidence type="ECO:0000313" key="4">
    <source>
        <dbReference type="Proteomes" id="UP000027135"/>
    </source>
</evidence>
<dbReference type="eggNOG" id="KOG3965">
    <property type="taxonomic scope" value="Eukaryota"/>
</dbReference>
<keyword evidence="4" id="KW-1185">Reference proteome</keyword>
<proteinExistence type="inferred from homology"/>
<evidence type="ECO:0000259" key="2">
    <source>
        <dbReference type="Pfam" id="PF05303"/>
    </source>
</evidence>
<dbReference type="Proteomes" id="UP000027135">
    <property type="component" value="Unassembled WGS sequence"/>
</dbReference>
<sequence length="119" mass="13633">MAENKEEILLNEDQWKTEAAAVIQDVQEHVQDIRISDKIQSTNQCIHLNLTTVEGNQYCVELSANGFRTVGSTYDNKTEPSNRHFETPYALLNHVSLSFKIVFGNSLIRKLENVHFQNL</sequence>
<dbReference type="EMBL" id="KK852743">
    <property type="protein sequence ID" value="KDR17363.1"/>
    <property type="molecule type" value="Genomic_DNA"/>
</dbReference>
<dbReference type="AlphaFoldDB" id="A0A067R588"/>
<dbReference type="OMA" id="FAVTEMH"/>
<dbReference type="FunCoup" id="A0A067R588">
    <property type="interactions" value="360"/>
</dbReference>
<evidence type="ECO:0000313" key="3">
    <source>
        <dbReference type="EMBL" id="KDR17363.1"/>
    </source>
</evidence>
<dbReference type="PANTHER" id="PTHR12490:SF4">
    <property type="entry name" value="GSK3B-INTERACTING PROTEIN"/>
    <property type="match status" value="1"/>
</dbReference>
<dbReference type="Pfam" id="PF05303">
    <property type="entry name" value="GSKIP_dom"/>
    <property type="match status" value="1"/>
</dbReference>
<gene>
    <name evidence="3" type="ORF">L798_08866</name>
</gene>
<accession>A0A067R588</accession>
<dbReference type="InParanoid" id="A0A067R588"/>
<dbReference type="PANTHER" id="PTHR12490">
    <property type="entry name" value="GSK3B-INTERACTING PROTEIN"/>
    <property type="match status" value="1"/>
</dbReference>
<dbReference type="GO" id="GO:0060828">
    <property type="term" value="P:regulation of canonical Wnt signaling pathway"/>
    <property type="evidence" value="ECO:0007669"/>
    <property type="project" value="InterPro"/>
</dbReference>